<evidence type="ECO:0000313" key="2">
    <source>
        <dbReference type="EMBL" id="KAK8841526.1"/>
    </source>
</evidence>
<dbReference type="Proteomes" id="UP001470230">
    <property type="component" value="Unassembled WGS sequence"/>
</dbReference>
<sequence length="175" mass="19734">MVESIDYDMCYDAALYWQKVTSVSSQVPDAAPAAVSVIMMYEPFIAAGAAVAFGSRASTNCPLSWFTFATSYKDCLQDSSCDSCGPHHEYHHHFMANWGIPNDGETSNNFVTLISYSLFSKVSQRRTEESEPTGDSWNLYTTASWFLNKAINENLDYRLTFFAIFFHCFGQDMLL</sequence>
<reference evidence="2 3" key="1">
    <citation type="submission" date="2024-04" db="EMBL/GenBank/DDBJ databases">
        <title>Tritrichomonas musculus Genome.</title>
        <authorList>
            <person name="Alves-Ferreira E."/>
            <person name="Grigg M."/>
            <person name="Lorenzi H."/>
            <person name="Galac M."/>
        </authorList>
    </citation>
    <scope>NUCLEOTIDE SEQUENCE [LARGE SCALE GENOMIC DNA]</scope>
    <source>
        <strain evidence="2 3">EAF2021</strain>
    </source>
</reference>
<evidence type="ECO:0000259" key="1">
    <source>
        <dbReference type="PROSITE" id="PS51723"/>
    </source>
</evidence>
<proteinExistence type="predicted"/>
<comment type="caution">
    <text evidence="2">The sequence shown here is derived from an EMBL/GenBank/DDBJ whole genome shotgun (WGS) entry which is preliminary data.</text>
</comment>
<dbReference type="Pfam" id="PF13402">
    <property type="entry name" value="Peptidase_M60"/>
    <property type="match status" value="1"/>
</dbReference>
<protein>
    <recommendedName>
        <fullName evidence="1">Peptidase M60 domain-containing protein</fullName>
    </recommendedName>
</protein>
<dbReference type="EMBL" id="JAPFFF010000041">
    <property type="protein sequence ID" value="KAK8841526.1"/>
    <property type="molecule type" value="Genomic_DNA"/>
</dbReference>
<dbReference type="PROSITE" id="PS51723">
    <property type="entry name" value="PEPTIDASE_M60"/>
    <property type="match status" value="1"/>
</dbReference>
<name>A0ABR2H5T4_9EUKA</name>
<accession>A0ABR2H5T4</accession>
<organism evidence="2 3">
    <name type="scientific">Tritrichomonas musculus</name>
    <dbReference type="NCBI Taxonomy" id="1915356"/>
    <lineage>
        <taxon>Eukaryota</taxon>
        <taxon>Metamonada</taxon>
        <taxon>Parabasalia</taxon>
        <taxon>Tritrichomonadida</taxon>
        <taxon>Tritrichomonadidae</taxon>
        <taxon>Tritrichomonas</taxon>
    </lineage>
</organism>
<keyword evidence="3" id="KW-1185">Reference proteome</keyword>
<gene>
    <name evidence="2" type="ORF">M9Y10_027146</name>
</gene>
<feature type="domain" description="Peptidase M60" evidence="1">
    <location>
        <begin position="1"/>
        <end position="170"/>
    </location>
</feature>
<dbReference type="InterPro" id="IPR031161">
    <property type="entry name" value="Peptidase_M60_dom"/>
</dbReference>
<evidence type="ECO:0000313" key="3">
    <source>
        <dbReference type="Proteomes" id="UP001470230"/>
    </source>
</evidence>